<comment type="caution">
    <text evidence="2">The sequence shown here is derived from an EMBL/GenBank/DDBJ whole genome shotgun (WGS) entry which is preliminary data.</text>
</comment>
<dbReference type="AlphaFoldDB" id="A0AAN8Y8A9"/>
<feature type="region of interest" description="Disordered" evidence="1">
    <location>
        <begin position="1"/>
        <end position="42"/>
    </location>
</feature>
<reference evidence="2 3" key="1">
    <citation type="submission" date="2024-02" db="EMBL/GenBank/DDBJ databases">
        <title>de novo genome assembly of Solanum bulbocastanum strain 11H21.</title>
        <authorList>
            <person name="Hosaka A.J."/>
        </authorList>
    </citation>
    <scope>NUCLEOTIDE SEQUENCE [LARGE SCALE GENOMIC DNA]</scope>
    <source>
        <tissue evidence="2">Young leaves</tissue>
    </source>
</reference>
<evidence type="ECO:0000313" key="2">
    <source>
        <dbReference type="EMBL" id="KAK6783340.1"/>
    </source>
</evidence>
<proteinExistence type="predicted"/>
<accession>A0AAN8Y8A9</accession>
<evidence type="ECO:0000313" key="3">
    <source>
        <dbReference type="Proteomes" id="UP001371456"/>
    </source>
</evidence>
<dbReference type="EMBL" id="JBANQN010000008">
    <property type="protein sequence ID" value="KAK6783340.1"/>
    <property type="molecule type" value="Genomic_DNA"/>
</dbReference>
<organism evidence="2 3">
    <name type="scientific">Solanum bulbocastanum</name>
    <name type="common">Wild potato</name>
    <dbReference type="NCBI Taxonomy" id="147425"/>
    <lineage>
        <taxon>Eukaryota</taxon>
        <taxon>Viridiplantae</taxon>
        <taxon>Streptophyta</taxon>
        <taxon>Embryophyta</taxon>
        <taxon>Tracheophyta</taxon>
        <taxon>Spermatophyta</taxon>
        <taxon>Magnoliopsida</taxon>
        <taxon>eudicotyledons</taxon>
        <taxon>Gunneridae</taxon>
        <taxon>Pentapetalae</taxon>
        <taxon>asterids</taxon>
        <taxon>lamiids</taxon>
        <taxon>Solanales</taxon>
        <taxon>Solanaceae</taxon>
        <taxon>Solanoideae</taxon>
        <taxon>Solaneae</taxon>
        <taxon>Solanum</taxon>
    </lineage>
</organism>
<feature type="compositionally biased region" description="Basic and acidic residues" evidence="1">
    <location>
        <begin position="31"/>
        <end position="42"/>
    </location>
</feature>
<protein>
    <submittedName>
        <fullName evidence="2">Uncharacterized protein</fullName>
    </submittedName>
</protein>
<keyword evidence="3" id="KW-1185">Reference proteome</keyword>
<feature type="compositionally biased region" description="Low complexity" evidence="1">
    <location>
        <begin position="15"/>
        <end position="30"/>
    </location>
</feature>
<evidence type="ECO:0000256" key="1">
    <source>
        <dbReference type="SAM" id="MobiDB-lite"/>
    </source>
</evidence>
<name>A0AAN8Y8A9_SOLBU</name>
<dbReference type="Proteomes" id="UP001371456">
    <property type="component" value="Unassembled WGS sequence"/>
</dbReference>
<sequence length="42" mass="4646">MKLTLAGTKQNVDNSSTSSSSRMRITTIVSPKEHTKPLKDTR</sequence>
<gene>
    <name evidence="2" type="ORF">RDI58_021137</name>
</gene>